<dbReference type="Proteomes" id="UP000238479">
    <property type="component" value="Chromosome 1"/>
</dbReference>
<sequence length="64" mass="7463">MWKAKEEGDHIAPEMVTSLWLNGKWYYSTIQPNAVRSSKKMVCQRQSSATTWASNSSFCEWAYR</sequence>
<dbReference type="Gramene" id="PRQ58844">
    <property type="protein sequence ID" value="PRQ58844"/>
    <property type="gene ID" value="RchiOBHm_Chr1g0363731"/>
</dbReference>
<comment type="caution">
    <text evidence="1">The sequence shown here is derived from an EMBL/GenBank/DDBJ whole genome shotgun (WGS) entry which is preliminary data.</text>
</comment>
<evidence type="ECO:0000313" key="1">
    <source>
        <dbReference type="EMBL" id="PRQ58844.1"/>
    </source>
</evidence>
<keyword evidence="2" id="KW-1185">Reference proteome</keyword>
<dbReference type="AlphaFoldDB" id="A0A2P6SJJ4"/>
<dbReference type="EMBL" id="PDCK01000039">
    <property type="protein sequence ID" value="PRQ58844.1"/>
    <property type="molecule type" value="Genomic_DNA"/>
</dbReference>
<name>A0A2P6SJJ4_ROSCH</name>
<reference evidence="1 2" key="1">
    <citation type="journal article" date="2018" name="Nat. Genet.">
        <title>The Rosa genome provides new insights in the design of modern roses.</title>
        <authorList>
            <person name="Bendahmane M."/>
        </authorList>
    </citation>
    <scope>NUCLEOTIDE SEQUENCE [LARGE SCALE GENOMIC DNA]</scope>
    <source>
        <strain evidence="2">cv. Old Blush</strain>
    </source>
</reference>
<gene>
    <name evidence="1" type="ORF">RchiOBHm_Chr1g0363731</name>
</gene>
<organism evidence="1 2">
    <name type="scientific">Rosa chinensis</name>
    <name type="common">China rose</name>
    <dbReference type="NCBI Taxonomy" id="74649"/>
    <lineage>
        <taxon>Eukaryota</taxon>
        <taxon>Viridiplantae</taxon>
        <taxon>Streptophyta</taxon>
        <taxon>Embryophyta</taxon>
        <taxon>Tracheophyta</taxon>
        <taxon>Spermatophyta</taxon>
        <taxon>Magnoliopsida</taxon>
        <taxon>eudicotyledons</taxon>
        <taxon>Gunneridae</taxon>
        <taxon>Pentapetalae</taxon>
        <taxon>rosids</taxon>
        <taxon>fabids</taxon>
        <taxon>Rosales</taxon>
        <taxon>Rosaceae</taxon>
        <taxon>Rosoideae</taxon>
        <taxon>Rosoideae incertae sedis</taxon>
        <taxon>Rosa</taxon>
    </lineage>
</organism>
<accession>A0A2P6SJJ4</accession>
<protein>
    <submittedName>
        <fullName evidence="1">Uncharacterized protein</fullName>
    </submittedName>
</protein>
<evidence type="ECO:0000313" key="2">
    <source>
        <dbReference type="Proteomes" id="UP000238479"/>
    </source>
</evidence>
<proteinExistence type="predicted"/>